<organism evidence="2">
    <name type="scientific">Hordeum vulgare subsp. vulgare</name>
    <name type="common">Domesticated barley</name>
    <dbReference type="NCBI Taxonomy" id="112509"/>
    <lineage>
        <taxon>Eukaryota</taxon>
        <taxon>Viridiplantae</taxon>
        <taxon>Streptophyta</taxon>
        <taxon>Embryophyta</taxon>
        <taxon>Tracheophyta</taxon>
        <taxon>Spermatophyta</taxon>
        <taxon>Magnoliopsida</taxon>
        <taxon>Liliopsida</taxon>
        <taxon>Poales</taxon>
        <taxon>Poaceae</taxon>
        <taxon>BOP clade</taxon>
        <taxon>Pooideae</taxon>
        <taxon>Triticodae</taxon>
        <taxon>Triticeae</taxon>
        <taxon>Hordeinae</taxon>
        <taxon>Hordeum</taxon>
    </lineage>
</organism>
<accession>F2DZ03</accession>
<protein>
    <submittedName>
        <fullName evidence="2">Predicted protein</fullName>
    </submittedName>
</protein>
<dbReference type="AlphaFoldDB" id="F2DZ03"/>
<name>F2DZ03_HORVV</name>
<feature type="region of interest" description="Disordered" evidence="1">
    <location>
        <begin position="1"/>
        <end position="69"/>
    </location>
</feature>
<proteinExistence type="evidence at transcript level"/>
<reference evidence="2" key="1">
    <citation type="journal article" date="2011" name="Plant Physiol.">
        <title>Comprehensive sequence analysis of 24,783 barley full-length cDNAs derived from 12 clone libraries.</title>
        <authorList>
            <person name="Matsumoto T."/>
            <person name="Tanaka T."/>
            <person name="Sakai H."/>
            <person name="Amano N."/>
            <person name="Kanamori H."/>
            <person name="Kurita K."/>
            <person name="Kikuta A."/>
            <person name="Kamiya K."/>
            <person name="Yamamoto M."/>
            <person name="Ikawa H."/>
            <person name="Fujii N."/>
            <person name="Hori K."/>
            <person name="Itoh T."/>
            <person name="Sato K."/>
        </authorList>
    </citation>
    <scope>NUCLEOTIDE SEQUENCE</scope>
    <source>
        <tissue evidence="2">Shoot and root</tissue>
    </source>
</reference>
<evidence type="ECO:0000256" key="1">
    <source>
        <dbReference type="SAM" id="MobiDB-lite"/>
    </source>
</evidence>
<dbReference type="EMBL" id="AK369123">
    <property type="protein sequence ID" value="BAK00325.1"/>
    <property type="molecule type" value="mRNA"/>
</dbReference>
<sequence>MATKPLVGSPPSASPAAQSTPNPGLPTGVAAQGTPTPGTSSGSGGAGGAAQVPDGGPKSGSHNSIESPPVFNKGQVLVLLRISDLVLSKFQTVICLFPVRSRVQLPYCSLSMEFDNHSLGSYK</sequence>
<evidence type="ECO:0000313" key="2">
    <source>
        <dbReference type="EMBL" id="BAK00325.1"/>
    </source>
</evidence>